<sequence>MKSIEGTQSEKWKVEESSPREPASFSNLPLAPTPLLRPPTASALACCTEPARLRPCFLHFAPAPLRPLCLLHPTDAPLTAGALACCTEPAHLRPCFLHFAPAPLHCCAPCACCTLLPHLLLAVLCCCGPASALLRPTPATRSVPTLSLQEPCTKDK</sequence>
<evidence type="ECO:0000256" key="1">
    <source>
        <dbReference type="SAM" id="MobiDB-lite"/>
    </source>
</evidence>
<evidence type="ECO:0000313" key="3">
    <source>
        <dbReference type="Proteomes" id="UP001054252"/>
    </source>
</evidence>
<proteinExistence type="predicted"/>
<accession>A0AAV5LJ70</accession>
<evidence type="ECO:0000313" key="2">
    <source>
        <dbReference type="EMBL" id="GKV36757.1"/>
    </source>
</evidence>
<name>A0AAV5LJ70_9ROSI</name>
<dbReference type="EMBL" id="BPVZ01000118">
    <property type="protein sequence ID" value="GKV36757.1"/>
    <property type="molecule type" value="Genomic_DNA"/>
</dbReference>
<protein>
    <submittedName>
        <fullName evidence="2">Uncharacterized protein</fullName>
    </submittedName>
</protein>
<keyword evidence="3" id="KW-1185">Reference proteome</keyword>
<feature type="region of interest" description="Disordered" evidence="1">
    <location>
        <begin position="1"/>
        <end position="26"/>
    </location>
</feature>
<gene>
    <name evidence="2" type="ORF">SLEP1_g44851</name>
</gene>
<comment type="caution">
    <text evidence="2">The sequence shown here is derived from an EMBL/GenBank/DDBJ whole genome shotgun (WGS) entry which is preliminary data.</text>
</comment>
<reference evidence="2 3" key="1">
    <citation type="journal article" date="2021" name="Commun. Biol.">
        <title>The genome of Shorea leprosula (Dipterocarpaceae) highlights the ecological relevance of drought in aseasonal tropical rainforests.</title>
        <authorList>
            <person name="Ng K.K.S."/>
            <person name="Kobayashi M.J."/>
            <person name="Fawcett J.A."/>
            <person name="Hatakeyama M."/>
            <person name="Paape T."/>
            <person name="Ng C.H."/>
            <person name="Ang C.C."/>
            <person name="Tnah L.H."/>
            <person name="Lee C.T."/>
            <person name="Nishiyama T."/>
            <person name="Sese J."/>
            <person name="O'Brien M.J."/>
            <person name="Copetti D."/>
            <person name="Mohd Noor M.I."/>
            <person name="Ong R.C."/>
            <person name="Putra M."/>
            <person name="Sireger I.Z."/>
            <person name="Indrioko S."/>
            <person name="Kosugi Y."/>
            <person name="Izuno A."/>
            <person name="Isagi Y."/>
            <person name="Lee S.L."/>
            <person name="Shimizu K.K."/>
        </authorList>
    </citation>
    <scope>NUCLEOTIDE SEQUENCE [LARGE SCALE GENOMIC DNA]</scope>
    <source>
        <strain evidence="2">214</strain>
    </source>
</reference>
<feature type="compositionally biased region" description="Basic and acidic residues" evidence="1">
    <location>
        <begin position="8"/>
        <end position="19"/>
    </location>
</feature>
<organism evidence="2 3">
    <name type="scientific">Rubroshorea leprosula</name>
    <dbReference type="NCBI Taxonomy" id="152421"/>
    <lineage>
        <taxon>Eukaryota</taxon>
        <taxon>Viridiplantae</taxon>
        <taxon>Streptophyta</taxon>
        <taxon>Embryophyta</taxon>
        <taxon>Tracheophyta</taxon>
        <taxon>Spermatophyta</taxon>
        <taxon>Magnoliopsida</taxon>
        <taxon>eudicotyledons</taxon>
        <taxon>Gunneridae</taxon>
        <taxon>Pentapetalae</taxon>
        <taxon>rosids</taxon>
        <taxon>malvids</taxon>
        <taxon>Malvales</taxon>
        <taxon>Dipterocarpaceae</taxon>
        <taxon>Rubroshorea</taxon>
    </lineage>
</organism>
<dbReference type="Proteomes" id="UP001054252">
    <property type="component" value="Unassembled WGS sequence"/>
</dbReference>
<dbReference type="AlphaFoldDB" id="A0AAV5LJ70"/>